<dbReference type="PANTHER" id="PTHR43413:SF4">
    <property type="entry name" value="HTH-TYPE TRANSCRIPTIONAL REGULATOR LYSM"/>
    <property type="match status" value="1"/>
</dbReference>
<name>A0A5C0XMD4_PYRFU</name>
<dbReference type="Gene3D" id="1.10.10.10">
    <property type="entry name" value="Winged helix-like DNA-binding domain superfamily/Winged helix DNA-binding domain"/>
    <property type="match status" value="1"/>
</dbReference>
<evidence type="ECO:0000313" key="1">
    <source>
        <dbReference type="EMBL" id="QEK77967.1"/>
    </source>
</evidence>
<dbReference type="InterPro" id="IPR050684">
    <property type="entry name" value="HTH-Siroheme_Decarb"/>
</dbReference>
<organism evidence="1 2">
    <name type="scientific">Pyrococcus furiosus (strain ATCC 43587 / DSM 3638 / JCM 8422 / Vc1)</name>
    <dbReference type="NCBI Taxonomy" id="186497"/>
    <lineage>
        <taxon>Archaea</taxon>
        <taxon>Methanobacteriati</taxon>
        <taxon>Methanobacteriota</taxon>
        <taxon>Thermococci</taxon>
        <taxon>Thermococcales</taxon>
        <taxon>Thermococcaceae</taxon>
        <taxon>Pyrococcus</taxon>
    </lineage>
</organism>
<dbReference type="InterPro" id="IPR036390">
    <property type="entry name" value="WH_DNA-bd_sf"/>
</dbReference>
<dbReference type="RefSeq" id="WP_014835094.1">
    <property type="nucleotide sequence ID" value="NC_003413.1"/>
</dbReference>
<evidence type="ECO:0000313" key="2">
    <source>
        <dbReference type="Proteomes" id="UP000324354"/>
    </source>
</evidence>
<proteinExistence type="predicted"/>
<dbReference type="GeneID" id="13302042"/>
<dbReference type="PANTHER" id="PTHR43413">
    <property type="entry name" value="TRANSCRIPTIONAL REGULATOR, ASNC FAMILY"/>
    <property type="match status" value="1"/>
</dbReference>
<dbReference type="OrthoDB" id="14434at2157"/>
<reference evidence="1 2" key="1">
    <citation type="submission" date="2017-08" db="EMBL/GenBank/DDBJ databases">
        <title>Resequencing and Reannotation of the genome of Pyrococcus furiosus type strain DSM3638.</title>
        <authorList>
            <person name="Reichelt R.M."/>
            <person name="Bunk B."/>
        </authorList>
    </citation>
    <scope>NUCLEOTIDE SEQUENCE [LARGE SCALE GENOMIC DNA]</scope>
    <source>
        <strain evidence="1 2">DSM 3638</strain>
    </source>
</reference>
<dbReference type="GeneID" id="41712037"/>
<dbReference type="SUPFAM" id="SSF46785">
    <property type="entry name" value="Winged helix' DNA-binding domain"/>
    <property type="match status" value="1"/>
</dbReference>
<dbReference type="EMBL" id="CP023154">
    <property type="protein sequence ID" value="QEK77967.1"/>
    <property type="molecule type" value="Genomic_DNA"/>
</dbReference>
<sequence length="309" mass="36544">MSEVNWDDILWLVEVLEKHPRDSLRSIAKKEGINYYKLKRIYDKYYGKYVVVSALYNITRIGLKSYIAFLSIPKSEIIPTAELLSENPFIVYITPIFGFKNGIEVILQIPYDQEKYLPEFFSRYSNDFELYEVWDPRSDPMKRKFGYWEYPYEYAVLMDILKTDARTPMKELEAKLGKKRPTINFMIHKLIEDKVIDGFSTFIENVEEVHDRCFIGISTKVSPEEVIKRFPEIEITIGILNPKGILIEWFFSSQEDIGRKVLEFSEYVDKLAIGYLDLLYELNNKLLSSRFSRMIRKDGKGYRSILEFI</sequence>
<dbReference type="AlphaFoldDB" id="A0A5C0XMD4"/>
<accession>A0A5C0XMD4</accession>
<dbReference type="Proteomes" id="UP000324354">
    <property type="component" value="Chromosome"/>
</dbReference>
<dbReference type="InterPro" id="IPR036388">
    <property type="entry name" value="WH-like_DNA-bd_sf"/>
</dbReference>
<gene>
    <name evidence="1" type="ORF">PFDSM3638_01170</name>
</gene>
<protein>
    <submittedName>
        <fullName evidence="1">Lrp/AsnC family transcriptional regulator</fullName>
    </submittedName>
</protein>